<feature type="transmembrane region" description="Helical" evidence="1">
    <location>
        <begin position="57"/>
        <end position="75"/>
    </location>
</feature>
<proteinExistence type="predicted"/>
<evidence type="ECO:0008006" key="4">
    <source>
        <dbReference type="Google" id="ProtNLM"/>
    </source>
</evidence>
<dbReference type="EMBL" id="AP027742">
    <property type="protein sequence ID" value="BDZ76807.1"/>
    <property type="molecule type" value="Genomic_DNA"/>
</dbReference>
<evidence type="ECO:0000256" key="1">
    <source>
        <dbReference type="SAM" id="Phobius"/>
    </source>
</evidence>
<feature type="transmembrane region" description="Helical" evidence="1">
    <location>
        <begin position="96"/>
        <end position="127"/>
    </location>
</feature>
<dbReference type="Proteomes" id="UP001305815">
    <property type="component" value="Chromosome"/>
</dbReference>
<gene>
    <name evidence="2" type="ORF">Lac1_09900</name>
</gene>
<accession>A0ABN6YUH7</accession>
<dbReference type="RefSeq" id="WP_230106782.1">
    <property type="nucleotide sequence ID" value="NZ_AP024845.1"/>
</dbReference>
<keyword evidence="1" id="KW-1133">Transmembrane helix</keyword>
<name>A0ABN6YUH7_9FIRM</name>
<evidence type="ECO:0000313" key="3">
    <source>
        <dbReference type="Proteomes" id="UP001305815"/>
    </source>
</evidence>
<feature type="transmembrane region" description="Helical" evidence="1">
    <location>
        <begin position="253"/>
        <end position="272"/>
    </location>
</feature>
<keyword evidence="1" id="KW-0472">Membrane</keyword>
<feature type="transmembrane region" description="Helical" evidence="1">
    <location>
        <begin position="133"/>
        <end position="154"/>
    </location>
</feature>
<feature type="transmembrane region" description="Helical" evidence="1">
    <location>
        <begin position="16"/>
        <end position="37"/>
    </location>
</feature>
<dbReference type="Pfam" id="PF12730">
    <property type="entry name" value="ABC2_membrane_4"/>
    <property type="match status" value="1"/>
</dbReference>
<keyword evidence="1" id="KW-0812">Transmembrane</keyword>
<reference evidence="3" key="1">
    <citation type="journal article" date="2023" name="Int. J. Syst. Evol. Microbiol.">
        <title>Claveliimonas bilis gen. nov., sp. nov., deoxycholic acid-producing bacteria isolated from human faeces, and reclassification of Sellimonas monacensis Zenner et al. 2021 as Claveliimonas monacensis comb. nov.</title>
        <authorList>
            <person name="Hisatomi A."/>
            <person name="Kastawa N.W.E.P.G."/>
            <person name="Song I."/>
            <person name="Ohkuma M."/>
            <person name="Fukiya S."/>
            <person name="Sakamoto M."/>
        </authorList>
    </citation>
    <scope>NUCLEOTIDE SEQUENCE [LARGE SCALE GENOMIC DNA]</scope>
    <source>
        <strain evidence="3">12BBH14</strain>
    </source>
</reference>
<sequence>MRRLLRANFARLWKDRVLWITTAVVCLFGVIVCISQYNAMINYDVDMSGEFPRIFLNSYLMLPMALAAFTNLFLGTEYSDGTIRNKLVTGCTRNDIYLSGYVTCAAAGIFMQACYSLVVSVIAIPMFGFKAEFLKIMGIGSCVGALLICSEVAMYTCVSMLCQNKAAVAVLCQVGTFALLMLGSYLANMLTMPEFYDAAKKMADGTIVMEQVRNERYLTGSARQWYQFWLDFIPQGQGYTIGGGMGTDHPALLGVYSLIVIAGANLAGLLGFRRKDLK</sequence>
<feature type="transmembrane region" description="Helical" evidence="1">
    <location>
        <begin position="166"/>
        <end position="187"/>
    </location>
</feature>
<protein>
    <recommendedName>
        <fullName evidence="4">ABC transporter permease</fullName>
    </recommendedName>
</protein>
<keyword evidence="3" id="KW-1185">Reference proteome</keyword>
<organism evidence="2 3">
    <name type="scientific">Claveliimonas bilis</name>
    <dbReference type="NCBI Taxonomy" id="3028070"/>
    <lineage>
        <taxon>Bacteria</taxon>
        <taxon>Bacillati</taxon>
        <taxon>Bacillota</taxon>
        <taxon>Clostridia</taxon>
        <taxon>Lachnospirales</taxon>
        <taxon>Lachnospiraceae</taxon>
        <taxon>Claveliimonas</taxon>
    </lineage>
</organism>
<evidence type="ECO:0000313" key="2">
    <source>
        <dbReference type="EMBL" id="BDZ76807.1"/>
    </source>
</evidence>